<evidence type="ECO:0000259" key="7">
    <source>
        <dbReference type="Pfam" id="PF25967"/>
    </source>
</evidence>
<evidence type="ECO:0000259" key="6">
    <source>
        <dbReference type="Pfam" id="PF25917"/>
    </source>
</evidence>
<comment type="caution">
    <text evidence="8">The sequence shown here is derived from an EMBL/GenBank/DDBJ whole genome shotgun (WGS) entry which is preliminary data.</text>
</comment>
<dbReference type="NCBIfam" id="TIGR01730">
    <property type="entry name" value="RND_mfp"/>
    <property type="match status" value="1"/>
</dbReference>
<accession>A0A831R4L5</accession>
<evidence type="ECO:0000256" key="5">
    <source>
        <dbReference type="SAM" id="Coils"/>
    </source>
</evidence>
<dbReference type="InterPro" id="IPR006143">
    <property type="entry name" value="RND_pump_MFP"/>
</dbReference>
<dbReference type="Gene3D" id="2.40.50.100">
    <property type="match status" value="1"/>
</dbReference>
<evidence type="ECO:0000313" key="8">
    <source>
        <dbReference type="EMBL" id="HEA52179.1"/>
    </source>
</evidence>
<dbReference type="Gene3D" id="2.40.420.20">
    <property type="match status" value="1"/>
</dbReference>
<dbReference type="EMBL" id="DRGY01000057">
    <property type="protein sequence ID" value="HEA52179.1"/>
    <property type="molecule type" value="Genomic_DNA"/>
</dbReference>
<proteinExistence type="inferred from homology"/>
<sequence>MIRLFSGNTSLVSVVMAALLLVGCTDESSEKNTRAEPPARPAAIQTIAGGAVGGVSFNGVVRSAQRAELAFRVSGKLVSMKVSEGDRIREGQVLAKLEQEEFLRAVNSAGVEFEKAQADYDRGAQIFKSTQAIAKSDLEKLKTNRDLARNRLSNARQDLDDTSLRAPFGGVIAKKTVNNFRNVDSGQAIYVLHDLGDLGDLGDLEVVVDVPGKLFLSPTGQTEAFAMVENGSGVRLPVVYKSYSSESDSLSQTYRVVLKFTNLNGQNVLPGMNARIYPVEDGVVGETVIQVPIQAIVPTNTGDEFVWLVGNDGAVEKRVVKIGQLVNDRVIVKEGLTAGDQIVVAGVSALTEGVKVRPLKAKGQK</sequence>
<feature type="domain" description="Multidrug resistance protein MdtA-like barrel-sandwich hybrid" evidence="6">
    <location>
        <begin position="67"/>
        <end position="189"/>
    </location>
</feature>
<keyword evidence="4 5" id="KW-0175">Coiled coil</keyword>
<organism evidence="8">
    <name type="scientific">Marinobacter antarcticus</name>
    <dbReference type="NCBI Taxonomy" id="564117"/>
    <lineage>
        <taxon>Bacteria</taxon>
        <taxon>Pseudomonadati</taxon>
        <taxon>Pseudomonadota</taxon>
        <taxon>Gammaproteobacteria</taxon>
        <taxon>Pseudomonadales</taxon>
        <taxon>Marinobacteraceae</taxon>
        <taxon>Marinobacter</taxon>
    </lineage>
</organism>
<keyword evidence="3" id="KW-0813">Transport</keyword>
<comment type="subcellular location">
    <subcellularLocation>
        <location evidence="1">Cell envelope</location>
    </subcellularLocation>
</comment>
<dbReference type="InterPro" id="IPR058627">
    <property type="entry name" value="MdtA-like_C"/>
</dbReference>
<dbReference type="PANTHER" id="PTHR30469">
    <property type="entry name" value="MULTIDRUG RESISTANCE PROTEIN MDTA"/>
    <property type="match status" value="1"/>
</dbReference>
<dbReference type="AlphaFoldDB" id="A0A831R4L5"/>
<evidence type="ECO:0000256" key="3">
    <source>
        <dbReference type="ARBA" id="ARBA00022448"/>
    </source>
</evidence>
<dbReference type="Proteomes" id="UP000885748">
    <property type="component" value="Unassembled WGS sequence"/>
</dbReference>
<name>A0A831R4L5_9GAMM</name>
<feature type="domain" description="Multidrug resistance protein MdtA-like C-terminal permuted SH3" evidence="7">
    <location>
        <begin position="288"/>
        <end position="347"/>
    </location>
</feature>
<dbReference type="GO" id="GO:0015562">
    <property type="term" value="F:efflux transmembrane transporter activity"/>
    <property type="evidence" value="ECO:0007669"/>
    <property type="project" value="TreeGrafter"/>
</dbReference>
<evidence type="ECO:0000256" key="2">
    <source>
        <dbReference type="ARBA" id="ARBA00009477"/>
    </source>
</evidence>
<dbReference type="Pfam" id="PF25917">
    <property type="entry name" value="BSH_RND"/>
    <property type="match status" value="1"/>
</dbReference>
<dbReference type="RefSeq" id="WP_304100982.1">
    <property type="nucleotide sequence ID" value="NZ_DRGY01000057.1"/>
</dbReference>
<protein>
    <submittedName>
        <fullName evidence="8">Efflux RND transporter periplasmic adaptor subunit</fullName>
    </submittedName>
</protein>
<evidence type="ECO:0000256" key="4">
    <source>
        <dbReference type="ARBA" id="ARBA00023054"/>
    </source>
</evidence>
<gene>
    <name evidence="8" type="ORF">ENI00_07635</name>
</gene>
<dbReference type="PANTHER" id="PTHR30469:SF20">
    <property type="entry name" value="EFFLUX RND TRANSPORTER PERIPLASMIC ADAPTOR SUBUNIT"/>
    <property type="match status" value="1"/>
</dbReference>
<dbReference type="Gene3D" id="2.40.30.170">
    <property type="match status" value="1"/>
</dbReference>
<dbReference type="Gene3D" id="1.10.287.470">
    <property type="entry name" value="Helix hairpin bin"/>
    <property type="match status" value="1"/>
</dbReference>
<dbReference type="InterPro" id="IPR058625">
    <property type="entry name" value="MdtA-like_BSH"/>
</dbReference>
<evidence type="ECO:0000256" key="1">
    <source>
        <dbReference type="ARBA" id="ARBA00004196"/>
    </source>
</evidence>
<dbReference type="Pfam" id="PF25967">
    <property type="entry name" value="RND-MFP_C"/>
    <property type="match status" value="1"/>
</dbReference>
<comment type="similarity">
    <text evidence="2">Belongs to the membrane fusion protein (MFP) (TC 8.A.1) family.</text>
</comment>
<dbReference type="SUPFAM" id="SSF111369">
    <property type="entry name" value="HlyD-like secretion proteins"/>
    <property type="match status" value="1"/>
</dbReference>
<feature type="coiled-coil region" evidence="5">
    <location>
        <begin position="138"/>
        <end position="165"/>
    </location>
</feature>
<reference evidence="8" key="1">
    <citation type="journal article" date="2020" name="mSystems">
        <title>Genome- and Community-Level Interaction Insights into Carbon Utilization and Element Cycling Functions of Hydrothermarchaeota in Hydrothermal Sediment.</title>
        <authorList>
            <person name="Zhou Z."/>
            <person name="Liu Y."/>
            <person name="Xu W."/>
            <person name="Pan J."/>
            <person name="Luo Z.H."/>
            <person name="Li M."/>
        </authorList>
    </citation>
    <scope>NUCLEOTIDE SEQUENCE [LARGE SCALE GENOMIC DNA]</scope>
    <source>
        <strain evidence="8">HyVt-357</strain>
    </source>
</reference>
<dbReference type="GO" id="GO:1990281">
    <property type="term" value="C:efflux pump complex"/>
    <property type="evidence" value="ECO:0007669"/>
    <property type="project" value="TreeGrafter"/>
</dbReference>
<dbReference type="PROSITE" id="PS51257">
    <property type="entry name" value="PROKAR_LIPOPROTEIN"/>
    <property type="match status" value="1"/>
</dbReference>